<dbReference type="CDD" id="cd18787">
    <property type="entry name" value="SF2_C_DEAD"/>
    <property type="match status" value="1"/>
</dbReference>
<dbReference type="RefSeq" id="XP_018983043.1">
    <property type="nucleotide sequence ID" value="XM_019131378.1"/>
</dbReference>
<comment type="catalytic activity">
    <reaction evidence="7">
        <text>ATP + H2O = ADP + phosphate + H(+)</text>
        <dbReference type="Rhea" id="RHEA:13065"/>
        <dbReference type="ChEBI" id="CHEBI:15377"/>
        <dbReference type="ChEBI" id="CHEBI:15378"/>
        <dbReference type="ChEBI" id="CHEBI:30616"/>
        <dbReference type="ChEBI" id="CHEBI:43474"/>
        <dbReference type="ChEBI" id="CHEBI:456216"/>
        <dbReference type="EC" id="3.6.4.13"/>
    </reaction>
</comment>
<keyword evidence="4 6" id="KW-0067">ATP-binding</keyword>
<dbReference type="SMART" id="SM00490">
    <property type="entry name" value="HELICc"/>
    <property type="match status" value="1"/>
</dbReference>
<dbReference type="GO" id="GO:0000463">
    <property type="term" value="P:maturation of LSU-rRNA from tricistronic rRNA transcript (SSU-rRNA, 5.8S rRNA, LSU-rRNA)"/>
    <property type="evidence" value="ECO:0007669"/>
    <property type="project" value="EnsemblFungi"/>
</dbReference>
<dbReference type="PROSITE" id="PS00039">
    <property type="entry name" value="DEAD_ATP_HELICASE"/>
    <property type="match status" value="1"/>
</dbReference>
<keyword evidence="3 6" id="KW-0347">Helicase</keyword>
<proteinExistence type="inferred from homology"/>
<evidence type="ECO:0000256" key="1">
    <source>
        <dbReference type="ARBA" id="ARBA00022741"/>
    </source>
</evidence>
<protein>
    <recommendedName>
        <fullName evidence="7">ATP-dependent RNA helicase</fullName>
        <ecNumber evidence="7">3.6.4.13</ecNumber>
    </recommendedName>
</protein>
<dbReference type="GO" id="GO:0016787">
    <property type="term" value="F:hydrolase activity"/>
    <property type="evidence" value="ECO:0007669"/>
    <property type="project" value="UniProtKB-KW"/>
</dbReference>
<dbReference type="PANTHER" id="PTHR24031">
    <property type="entry name" value="RNA HELICASE"/>
    <property type="match status" value="1"/>
</dbReference>
<comment type="similarity">
    <text evidence="6">Belongs to the DEAD box helicase family.</text>
</comment>
<dbReference type="PROSITE" id="PS51192">
    <property type="entry name" value="HELICASE_ATP_BIND_1"/>
    <property type="match status" value="1"/>
</dbReference>
<dbReference type="SMART" id="SM00487">
    <property type="entry name" value="DEXDc"/>
    <property type="match status" value="1"/>
</dbReference>
<dbReference type="EMBL" id="KV454439">
    <property type="protein sequence ID" value="ODQ77715.1"/>
    <property type="molecule type" value="Genomic_DNA"/>
</dbReference>
<evidence type="ECO:0000256" key="5">
    <source>
        <dbReference type="ARBA" id="ARBA00022884"/>
    </source>
</evidence>
<keyword evidence="11" id="KW-1185">Reference proteome</keyword>
<comment type="domain">
    <text evidence="7">The Q motif is unique to and characteristic of the DEAD box family of RNA helicases and controls ATP binding and hydrolysis.</text>
</comment>
<evidence type="ECO:0000256" key="6">
    <source>
        <dbReference type="RuleBase" id="RU000492"/>
    </source>
</evidence>
<dbReference type="SUPFAM" id="SSF52540">
    <property type="entry name" value="P-loop containing nucleoside triphosphate hydrolases"/>
    <property type="match status" value="1"/>
</dbReference>
<evidence type="ECO:0000313" key="11">
    <source>
        <dbReference type="Proteomes" id="UP000094336"/>
    </source>
</evidence>
<dbReference type="Pfam" id="PF00271">
    <property type="entry name" value="Helicase_C"/>
    <property type="match status" value="1"/>
</dbReference>
<dbReference type="Gene3D" id="3.40.50.300">
    <property type="entry name" value="P-loop containing nucleotide triphosphate hydrolases"/>
    <property type="match status" value="2"/>
</dbReference>
<keyword evidence="5 7" id="KW-0694">RNA-binding</keyword>
<dbReference type="OrthoDB" id="3370at2759"/>
<dbReference type="InterPro" id="IPR014001">
    <property type="entry name" value="Helicase_ATP-bd"/>
</dbReference>
<feature type="domain" description="Helicase ATP-binding" evidence="8">
    <location>
        <begin position="137"/>
        <end position="324"/>
    </location>
</feature>
<dbReference type="GO" id="GO:0005524">
    <property type="term" value="F:ATP binding"/>
    <property type="evidence" value="ECO:0007669"/>
    <property type="project" value="UniProtKB-UniRule"/>
</dbReference>
<dbReference type="InterPro" id="IPR027417">
    <property type="entry name" value="P-loop_NTPase"/>
</dbReference>
<sequence>DTMDVDESSSTKTVESKDIPIDAKFTSVFQRFKSSTTNVEDAESSSEDEDALTEKHDLVPLPQPDLPRDQRLSRINTSSLDWLGKVDFVDTTTTKPFDTYALHPTLLRNLEAGGFRNAFSVQVGVLDKLLPEIKTNQLAPDSHGDLLVNASTGSGKTLAYSIPLIQSLSSRIVPRLRAIVLVPTKPLINQVRATLSALAKGTNLHIATLKNDISLKEEHEKLLANCPDIIVSTPGRLVDHLTMKSVDLVSLQWLVIDEADRLLNQSFQNWAETLISTIDRDQGNKNTITNKKWVPPLTKMIFSATLTTDAGKLTGLKFQQPRILVVNDSHELVNEMFTVPKALTEYTVRLSSSSQIGFKPLLLLKLLYSNPKLRSNVLVFTKSNESSIRLTRLLQILATKHFSFSAGPLSIQYVNSTISTAARTKILAQFSAGTVNVLIATDLIARGLDISTIRSVVNYDLPNSAREYVHRVGRTARANQDGDSYSLLVGNGEFKWFMKLMRDVERSKVIVTAEEDKERGVVIEKVNETEEAVYKEALQALEREVFEK</sequence>
<reference evidence="11" key="1">
    <citation type="submission" date="2016-05" db="EMBL/GenBank/DDBJ databases">
        <title>Comparative genomics of biotechnologically important yeasts.</title>
        <authorList>
            <consortium name="DOE Joint Genome Institute"/>
            <person name="Riley R."/>
            <person name="Haridas S."/>
            <person name="Wolfe K.H."/>
            <person name="Lopes M.R."/>
            <person name="Hittinger C.T."/>
            <person name="Goker M."/>
            <person name="Salamov A."/>
            <person name="Wisecaver J."/>
            <person name="Long T.M."/>
            <person name="Aerts A.L."/>
            <person name="Barry K."/>
            <person name="Choi C."/>
            <person name="Clum A."/>
            <person name="Coughlan A.Y."/>
            <person name="Deshpande S."/>
            <person name="Douglass A.P."/>
            <person name="Hanson S.J."/>
            <person name="Klenk H.-P."/>
            <person name="Labutti K."/>
            <person name="Lapidus A."/>
            <person name="Lindquist E."/>
            <person name="Lipzen A."/>
            <person name="Meier-Kolthoff J.P."/>
            <person name="Ohm R.A."/>
            <person name="Otillar R.P."/>
            <person name="Pangilinan J."/>
            <person name="Peng Y."/>
            <person name="Rokas A."/>
            <person name="Rosa C.A."/>
            <person name="Scheuner C."/>
            <person name="Sibirny A.A."/>
            <person name="Slot J.C."/>
            <person name="Stielow J.B."/>
            <person name="Sun H."/>
            <person name="Kurtzman C.P."/>
            <person name="Blackwell M."/>
            <person name="Grigoriev I.V."/>
            <person name="Jeffries T.W."/>
        </authorList>
    </citation>
    <scope>NUCLEOTIDE SEQUENCE [LARGE SCALE GENOMIC DNA]</scope>
    <source>
        <strain evidence="11">NRRL Y-12698</strain>
    </source>
</reference>
<dbReference type="GO" id="GO:0003723">
    <property type="term" value="F:RNA binding"/>
    <property type="evidence" value="ECO:0007669"/>
    <property type="project" value="UniProtKB-UniRule"/>
</dbReference>
<feature type="non-terminal residue" evidence="10">
    <location>
        <position position="1"/>
    </location>
</feature>
<keyword evidence="2 6" id="KW-0378">Hydrolase</keyword>
<dbReference type="CDD" id="cd17956">
    <property type="entry name" value="DEADc_DDX51"/>
    <property type="match status" value="1"/>
</dbReference>
<feature type="domain" description="Helicase C-terminal" evidence="9">
    <location>
        <begin position="363"/>
        <end position="534"/>
    </location>
</feature>
<dbReference type="PROSITE" id="PS51194">
    <property type="entry name" value="HELICASE_CTER"/>
    <property type="match status" value="1"/>
</dbReference>
<keyword evidence="1 6" id="KW-0547">Nucleotide-binding</keyword>
<dbReference type="Pfam" id="PF00270">
    <property type="entry name" value="DEAD"/>
    <property type="match status" value="1"/>
</dbReference>
<feature type="non-terminal residue" evidence="10">
    <location>
        <position position="548"/>
    </location>
</feature>
<evidence type="ECO:0000256" key="7">
    <source>
        <dbReference type="RuleBase" id="RU365068"/>
    </source>
</evidence>
<dbReference type="EC" id="3.6.4.13" evidence="7"/>
<evidence type="ECO:0000259" key="8">
    <source>
        <dbReference type="PROSITE" id="PS51192"/>
    </source>
</evidence>
<dbReference type="InterPro" id="IPR001650">
    <property type="entry name" value="Helicase_C-like"/>
</dbReference>
<evidence type="ECO:0000256" key="2">
    <source>
        <dbReference type="ARBA" id="ARBA00022801"/>
    </source>
</evidence>
<evidence type="ECO:0000313" key="10">
    <source>
        <dbReference type="EMBL" id="ODQ77715.1"/>
    </source>
</evidence>
<evidence type="ECO:0000259" key="9">
    <source>
        <dbReference type="PROSITE" id="PS51194"/>
    </source>
</evidence>
<dbReference type="GO" id="GO:0000466">
    <property type="term" value="P:maturation of 5.8S rRNA from tricistronic rRNA transcript (SSU-rRNA, 5.8S rRNA, LSU-rRNA)"/>
    <property type="evidence" value="ECO:0007669"/>
    <property type="project" value="EnsemblFungi"/>
</dbReference>
<accession>A0A1E3QJ38</accession>
<dbReference type="AlphaFoldDB" id="A0A1E3QJ38"/>
<organism evidence="10 11">
    <name type="scientific">Babjeviella inositovora NRRL Y-12698</name>
    <dbReference type="NCBI Taxonomy" id="984486"/>
    <lineage>
        <taxon>Eukaryota</taxon>
        <taxon>Fungi</taxon>
        <taxon>Dikarya</taxon>
        <taxon>Ascomycota</taxon>
        <taxon>Saccharomycotina</taxon>
        <taxon>Pichiomycetes</taxon>
        <taxon>Serinales incertae sedis</taxon>
        <taxon>Babjeviella</taxon>
    </lineage>
</organism>
<comment type="function">
    <text evidence="7">RNA helicase.</text>
</comment>
<evidence type="ECO:0000256" key="3">
    <source>
        <dbReference type="ARBA" id="ARBA00022806"/>
    </source>
</evidence>
<dbReference type="GO" id="GO:0005730">
    <property type="term" value="C:nucleolus"/>
    <property type="evidence" value="ECO:0007669"/>
    <property type="project" value="EnsemblFungi"/>
</dbReference>
<dbReference type="GO" id="GO:0003724">
    <property type="term" value="F:RNA helicase activity"/>
    <property type="evidence" value="ECO:0007669"/>
    <property type="project" value="UniProtKB-EC"/>
</dbReference>
<dbReference type="InterPro" id="IPR011545">
    <property type="entry name" value="DEAD/DEAH_box_helicase_dom"/>
</dbReference>
<dbReference type="Proteomes" id="UP000094336">
    <property type="component" value="Unassembled WGS sequence"/>
</dbReference>
<dbReference type="InterPro" id="IPR000629">
    <property type="entry name" value="RNA-helicase_DEAD-box_CS"/>
</dbReference>
<dbReference type="STRING" id="984486.A0A1E3QJ38"/>
<dbReference type="GeneID" id="30149231"/>
<name>A0A1E3QJ38_9ASCO</name>
<evidence type="ECO:0000256" key="4">
    <source>
        <dbReference type="ARBA" id="ARBA00022840"/>
    </source>
</evidence>
<dbReference type="GO" id="GO:0030687">
    <property type="term" value="C:preribosome, large subunit precursor"/>
    <property type="evidence" value="ECO:0007669"/>
    <property type="project" value="EnsemblFungi"/>
</dbReference>
<gene>
    <name evidence="10" type="ORF">BABINDRAFT_26411</name>
</gene>